<dbReference type="Gramene" id="ONI16929">
    <property type="protein sequence ID" value="ONI16929"/>
    <property type="gene ID" value="PRUPE_3G130600"/>
</dbReference>
<proteinExistence type="predicted"/>
<reference evidence="1 2" key="1">
    <citation type="journal article" date="2013" name="Nat. Genet.">
        <title>The high-quality draft genome of peach (Prunus persica) identifies unique patterns of genetic diversity, domestication and genome evolution.</title>
        <authorList>
            <consortium name="International Peach Genome Initiative"/>
            <person name="Verde I."/>
            <person name="Abbott A.G."/>
            <person name="Scalabrin S."/>
            <person name="Jung S."/>
            <person name="Shu S."/>
            <person name="Marroni F."/>
            <person name="Zhebentyayeva T."/>
            <person name="Dettori M.T."/>
            <person name="Grimwood J."/>
            <person name="Cattonaro F."/>
            <person name="Zuccolo A."/>
            <person name="Rossini L."/>
            <person name="Jenkins J."/>
            <person name="Vendramin E."/>
            <person name="Meisel L.A."/>
            <person name="Decroocq V."/>
            <person name="Sosinski B."/>
            <person name="Prochnik S."/>
            <person name="Mitros T."/>
            <person name="Policriti A."/>
            <person name="Cipriani G."/>
            <person name="Dondini L."/>
            <person name="Ficklin S."/>
            <person name="Goodstein D.M."/>
            <person name="Xuan P."/>
            <person name="Del Fabbro C."/>
            <person name="Aramini V."/>
            <person name="Copetti D."/>
            <person name="Gonzalez S."/>
            <person name="Horner D.S."/>
            <person name="Falchi R."/>
            <person name="Lucas S."/>
            <person name="Mica E."/>
            <person name="Maldonado J."/>
            <person name="Lazzari B."/>
            <person name="Bielenberg D."/>
            <person name="Pirona R."/>
            <person name="Miculan M."/>
            <person name="Barakat A."/>
            <person name="Testolin R."/>
            <person name="Stella A."/>
            <person name="Tartarini S."/>
            <person name="Tonutti P."/>
            <person name="Arus P."/>
            <person name="Orellana A."/>
            <person name="Wells C."/>
            <person name="Main D."/>
            <person name="Vizzotto G."/>
            <person name="Silva H."/>
            <person name="Salamini F."/>
            <person name="Schmutz J."/>
            <person name="Morgante M."/>
            <person name="Rokhsar D.S."/>
        </authorList>
    </citation>
    <scope>NUCLEOTIDE SEQUENCE [LARGE SCALE GENOMIC DNA]</scope>
    <source>
        <strain evidence="2">cv. Nemared</strain>
    </source>
</reference>
<evidence type="ECO:0000313" key="2">
    <source>
        <dbReference type="Proteomes" id="UP000006882"/>
    </source>
</evidence>
<name>A0A251PZC5_PRUPE</name>
<accession>A0A251PZC5</accession>
<gene>
    <name evidence="1" type="ORF">PRUPE_3G130600</name>
</gene>
<protein>
    <submittedName>
        <fullName evidence="1">Uncharacterized protein</fullName>
    </submittedName>
</protein>
<organism evidence="1 2">
    <name type="scientific">Prunus persica</name>
    <name type="common">Peach</name>
    <name type="synonym">Amygdalus persica</name>
    <dbReference type="NCBI Taxonomy" id="3760"/>
    <lineage>
        <taxon>Eukaryota</taxon>
        <taxon>Viridiplantae</taxon>
        <taxon>Streptophyta</taxon>
        <taxon>Embryophyta</taxon>
        <taxon>Tracheophyta</taxon>
        <taxon>Spermatophyta</taxon>
        <taxon>Magnoliopsida</taxon>
        <taxon>eudicotyledons</taxon>
        <taxon>Gunneridae</taxon>
        <taxon>Pentapetalae</taxon>
        <taxon>rosids</taxon>
        <taxon>fabids</taxon>
        <taxon>Rosales</taxon>
        <taxon>Rosaceae</taxon>
        <taxon>Amygdaloideae</taxon>
        <taxon>Amygdaleae</taxon>
        <taxon>Prunus</taxon>
    </lineage>
</organism>
<keyword evidence="2" id="KW-1185">Reference proteome</keyword>
<sequence>MGGSPVCPLFQPSQYEGPAVVAAHVTPARPIIVAHVACPMPQHHPARGPISSWPAYFSSSTRPSASFPNVSPPCAPSLAPPFEPISRQPRALARRLLLLA</sequence>
<dbReference type="Proteomes" id="UP000006882">
    <property type="component" value="Chromosome G3"/>
</dbReference>
<dbReference type="EMBL" id="CM007653">
    <property type="protein sequence ID" value="ONI16929.1"/>
    <property type="molecule type" value="Genomic_DNA"/>
</dbReference>
<dbReference type="AlphaFoldDB" id="A0A251PZC5"/>
<evidence type="ECO:0000313" key="1">
    <source>
        <dbReference type="EMBL" id="ONI16929.1"/>
    </source>
</evidence>